<comment type="caution">
    <text evidence="1">The sequence shown here is derived from an EMBL/GenBank/DDBJ whole genome shotgun (WGS) entry which is preliminary data.</text>
</comment>
<gene>
    <name evidence="1" type="ORF">RHMOL_Rhmol04G0328000</name>
</gene>
<evidence type="ECO:0000313" key="1">
    <source>
        <dbReference type="EMBL" id="KAI8561299.1"/>
    </source>
</evidence>
<reference evidence="1" key="1">
    <citation type="submission" date="2022-02" db="EMBL/GenBank/DDBJ databases">
        <title>Plant Genome Project.</title>
        <authorList>
            <person name="Zhang R.-G."/>
        </authorList>
    </citation>
    <scope>NUCLEOTIDE SEQUENCE</scope>
    <source>
        <strain evidence="1">AT1</strain>
    </source>
</reference>
<evidence type="ECO:0000313" key="2">
    <source>
        <dbReference type="Proteomes" id="UP001062846"/>
    </source>
</evidence>
<keyword evidence="2" id="KW-1185">Reference proteome</keyword>
<name>A0ACC0P7W8_RHOML</name>
<proteinExistence type="predicted"/>
<sequence>MRLRHPQRLDSIVRVNDDFRFGSDYSFPAAAPIAYRSKQGHLFTLETLIHFLKHSHLKYTDYMKNIKPLAVPTVSFIDRKPLLDYLLGHVSSSDAVQYVNPNFSPAPAAEYHPEDPGLDPALDTNEDVSRVGLSENYIEMIRAAERLVRDREAILECKNKDFYEVLKAAARREEERQRSDSQQRKDGLVAKNRLMRGDEELGLGYDSTPRAKMRVKGGKAGEGVPIILVPSALQTLITIYNVKEFLEDGVFIPTDAKMKQVKVAKPDCVTVQKKFSRDRVVTAYKVRDKPSGAEGRGLG</sequence>
<protein>
    <submittedName>
        <fullName evidence="1">Uncharacterized protein</fullName>
    </submittedName>
</protein>
<organism evidence="1 2">
    <name type="scientific">Rhododendron molle</name>
    <name type="common">Chinese azalea</name>
    <name type="synonym">Azalea mollis</name>
    <dbReference type="NCBI Taxonomy" id="49168"/>
    <lineage>
        <taxon>Eukaryota</taxon>
        <taxon>Viridiplantae</taxon>
        <taxon>Streptophyta</taxon>
        <taxon>Embryophyta</taxon>
        <taxon>Tracheophyta</taxon>
        <taxon>Spermatophyta</taxon>
        <taxon>Magnoliopsida</taxon>
        <taxon>eudicotyledons</taxon>
        <taxon>Gunneridae</taxon>
        <taxon>Pentapetalae</taxon>
        <taxon>asterids</taxon>
        <taxon>Ericales</taxon>
        <taxon>Ericaceae</taxon>
        <taxon>Ericoideae</taxon>
        <taxon>Rhodoreae</taxon>
        <taxon>Rhododendron</taxon>
    </lineage>
</organism>
<accession>A0ACC0P7W8</accession>
<dbReference type="EMBL" id="CM046391">
    <property type="protein sequence ID" value="KAI8561299.1"/>
    <property type="molecule type" value="Genomic_DNA"/>
</dbReference>
<dbReference type="Proteomes" id="UP001062846">
    <property type="component" value="Chromosome 4"/>
</dbReference>